<keyword evidence="3" id="KW-1185">Reference proteome</keyword>
<evidence type="ECO:0000256" key="1">
    <source>
        <dbReference type="SAM" id="SignalP"/>
    </source>
</evidence>
<sequence>MYKLYSTGLIALLITFCSCAEQGSLQHDIKPLLFGKYVDYTKNRKCEIVERSLNFNSDSTFSFRTTCLVDTSRVTSAFPKRFEGTVKNLNDSTIILKVEDKIYGIYKILSDTTLELQSENTYKPVYTKMKHYLVAE</sequence>
<keyword evidence="1" id="KW-0732">Signal</keyword>
<reference evidence="2 3" key="1">
    <citation type="submission" date="2018-03" db="EMBL/GenBank/DDBJ databases">
        <title>Adhaeribacter sp. HMF7605 Genome sequencing and assembly.</title>
        <authorList>
            <person name="Kang H."/>
            <person name="Kang J."/>
            <person name="Cha I."/>
            <person name="Kim H."/>
            <person name="Joh K."/>
        </authorList>
    </citation>
    <scope>NUCLEOTIDE SEQUENCE [LARGE SCALE GENOMIC DNA]</scope>
    <source>
        <strain evidence="2 3">HMF7605</strain>
    </source>
</reference>
<dbReference type="AlphaFoldDB" id="A0A2T2YN04"/>
<gene>
    <name evidence="2" type="ORF">AHMF7605_26980</name>
</gene>
<comment type="caution">
    <text evidence="2">The sequence shown here is derived from an EMBL/GenBank/DDBJ whole genome shotgun (WGS) entry which is preliminary data.</text>
</comment>
<evidence type="ECO:0008006" key="4">
    <source>
        <dbReference type="Google" id="ProtNLM"/>
    </source>
</evidence>
<protein>
    <recommendedName>
        <fullName evidence="4">Lipocalin-like domain-containing protein</fullName>
    </recommendedName>
</protein>
<feature type="chain" id="PRO_5015485964" description="Lipocalin-like domain-containing protein" evidence="1">
    <location>
        <begin position="21"/>
        <end position="136"/>
    </location>
</feature>
<proteinExistence type="predicted"/>
<organism evidence="2 3">
    <name type="scientific">Adhaeribacter arboris</name>
    <dbReference type="NCBI Taxonomy" id="2072846"/>
    <lineage>
        <taxon>Bacteria</taxon>
        <taxon>Pseudomonadati</taxon>
        <taxon>Bacteroidota</taxon>
        <taxon>Cytophagia</taxon>
        <taxon>Cytophagales</taxon>
        <taxon>Hymenobacteraceae</taxon>
        <taxon>Adhaeribacter</taxon>
    </lineage>
</organism>
<dbReference type="Proteomes" id="UP000240357">
    <property type="component" value="Unassembled WGS sequence"/>
</dbReference>
<evidence type="ECO:0000313" key="3">
    <source>
        <dbReference type="Proteomes" id="UP000240357"/>
    </source>
</evidence>
<dbReference type="RefSeq" id="WP_106933055.1">
    <property type="nucleotide sequence ID" value="NZ_PYFT01000001.1"/>
</dbReference>
<feature type="signal peptide" evidence="1">
    <location>
        <begin position="1"/>
        <end position="20"/>
    </location>
</feature>
<name>A0A2T2YN04_9BACT</name>
<accession>A0A2T2YN04</accession>
<dbReference type="EMBL" id="PYFT01000001">
    <property type="protein sequence ID" value="PSR56881.1"/>
    <property type="molecule type" value="Genomic_DNA"/>
</dbReference>
<evidence type="ECO:0000313" key="2">
    <source>
        <dbReference type="EMBL" id="PSR56881.1"/>
    </source>
</evidence>
<dbReference type="PROSITE" id="PS51257">
    <property type="entry name" value="PROKAR_LIPOPROTEIN"/>
    <property type="match status" value="1"/>
</dbReference>